<dbReference type="GO" id="GO:0000976">
    <property type="term" value="F:transcription cis-regulatory region binding"/>
    <property type="evidence" value="ECO:0007669"/>
    <property type="project" value="TreeGrafter"/>
</dbReference>
<dbReference type="GO" id="GO:0003700">
    <property type="term" value="F:DNA-binding transcription factor activity"/>
    <property type="evidence" value="ECO:0007669"/>
    <property type="project" value="TreeGrafter"/>
</dbReference>
<dbReference type="PANTHER" id="PTHR30055">
    <property type="entry name" value="HTH-TYPE TRANSCRIPTIONAL REGULATOR RUTR"/>
    <property type="match status" value="1"/>
</dbReference>
<keyword evidence="2 4" id="KW-0238">DNA-binding</keyword>
<evidence type="ECO:0000259" key="5">
    <source>
        <dbReference type="PROSITE" id="PS50977"/>
    </source>
</evidence>
<evidence type="ECO:0000256" key="3">
    <source>
        <dbReference type="ARBA" id="ARBA00023163"/>
    </source>
</evidence>
<dbReference type="InterPro" id="IPR009057">
    <property type="entry name" value="Homeodomain-like_sf"/>
</dbReference>
<dbReference type="Proteomes" id="UP000295444">
    <property type="component" value="Unassembled WGS sequence"/>
</dbReference>
<accession>A0A4R6S736</accession>
<keyword evidence="3" id="KW-0804">Transcription</keyword>
<dbReference type="OrthoDB" id="3403733at2"/>
<feature type="DNA-binding region" description="H-T-H motif" evidence="4">
    <location>
        <begin position="30"/>
        <end position="49"/>
    </location>
</feature>
<dbReference type="PRINTS" id="PR00455">
    <property type="entry name" value="HTHTETR"/>
</dbReference>
<keyword evidence="1" id="KW-0805">Transcription regulation</keyword>
<reference evidence="6 7" key="1">
    <citation type="submission" date="2019-03" db="EMBL/GenBank/DDBJ databases">
        <title>Genomic Encyclopedia of Type Strains, Phase IV (KMG-IV): sequencing the most valuable type-strain genomes for metagenomic binning, comparative biology and taxonomic classification.</title>
        <authorList>
            <person name="Goeker M."/>
        </authorList>
    </citation>
    <scope>NUCLEOTIDE SEQUENCE [LARGE SCALE GENOMIC DNA]</scope>
    <source>
        <strain evidence="6 7">DSM 45361</strain>
    </source>
</reference>
<keyword evidence="7" id="KW-1185">Reference proteome</keyword>
<protein>
    <submittedName>
        <fullName evidence="6">TetR family transcriptional regulator</fullName>
    </submittedName>
</protein>
<comment type="caution">
    <text evidence="6">The sequence shown here is derived from an EMBL/GenBank/DDBJ whole genome shotgun (WGS) entry which is preliminary data.</text>
</comment>
<evidence type="ECO:0000256" key="2">
    <source>
        <dbReference type="ARBA" id="ARBA00023125"/>
    </source>
</evidence>
<evidence type="ECO:0000256" key="4">
    <source>
        <dbReference type="PROSITE-ProRule" id="PRU00335"/>
    </source>
</evidence>
<proteinExistence type="predicted"/>
<dbReference type="SUPFAM" id="SSF46689">
    <property type="entry name" value="Homeodomain-like"/>
    <property type="match status" value="1"/>
</dbReference>
<dbReference type="PANTHER" id="PTHR30055:SF234">
    <property type="entry name" value="HTH-TYPE TRANSCRIPTIONAL REGULATOR BETI"/>
    <property type="match status" value="1"/>
</dbReference>
<evidence type="ECO:0000313" key="7">
    <source>
        <dbReference type="Proteomes" id="UP000295444"/>
    </source>
</evidence>
<evidence type="ECO:0000313" key="6">
    <source>
        <dbReference type="EMBL" id="TDP95183.1"/>
    </source>
</evidence>
<dbReference type="Pfam" id="PF00440">
    <property type="entry name" value="TetR_N"/>
    <property type="match status" value="1"/>
</dbReference>
<dbReference type="RefSeq" id="WP_133852552.1">
    <property type="nucleotide sequence ID" value="NZ_SNXZ01000005.1"/>
</dbReference>
<dbReference type="InterPro" id="IPR001647">
    <property type="entry name" value="HTH_TetR"/>
</dbReference>
<evidence type="ECO:0000256" key="1">
    <source>
        <dbReference type="ARBA" id="ARBA00023015"/>
    </source>
</evidence>
<dbReference type="PROSITE" id="PS50977">
    <property type="entry name" value="HTH_TETR_2"/>
    <property type="match status" value="1"/>
</dbReference>
<dbReference type="InterPro" id="IPR050109">
    <property type="entry name" value="HTH-type_TetR-like_transc_reg"/>
</dbReference>
<organism evidence="6 7">
    <name type="scientific">Labedaea rhizosphaerae</name>
    <dbReference type="NCBI Taxonomy" id="598644"/>
    <lineage>
        <taxon>Bacteria</taxon>
        <taxon>Bacillati</taxon>
        <taxon>Actinomycetota</taxon>
        <taxon>Actinomycetes</taxon>
        <taxon>Pseudonocardiales</taxon>
        <taxon>Pseudonocardiaceae</taxon>
        <taxon>Labedaea</taxon>
    </lineage>
</organism>
<dbReference type="Gene3D" id="1.10.357.10">
    <property type="entry name" value="Tetracycline Repressor, domain 2"/>
    <property type="match status" value="1"/>
</dbReference>
<dbReference type="InterPro" id="IPR023772">
    <property type="entry name" value="DNA-bd_HTH_TetR-type_CS"/>
</dbReference>
<sequence>MTDQADLTARARIREAAVLEFGEHGYERATIRGIADRAGVSSGLLRHHFGSKQDLRDACDEFILQTIRKLNADVLADSTPGKVNYIGTIRSVIGPYQAYLARSLADGSAGLVFDEIVKLTEQWLVLLDQERSDPVPVDRRARATVLTAMSLSISVLHHHVSRGLGVPVFSEDGDLLLAKTLVDLYSHPLLSLEDAAAAQARLDEFRAGKRERETGTHDER</sequence>
<dbReference type="PROSITE" id="PS01081">
    <property type="entry name" value="HTH_TETR_1"/>
    <property type="match status" value="1"/>
</dbReference>
<dbReference type="AlphaFoldDB" id="A0A4R6S736"/>
<feature type="domain" description="HTH tetR-type" evidence="5">
    <location>
        <begin position="7"/>
        <end position="67"/>
    </location>
</feature>
<gene>
    <name evidence="6" type="ORF">EV186_105415</name>
</gene>
<name>A0A4R6S736_LABRH</name>
<dbReference type="EMBL" id="SNXZ01000005">
    <property type="protein sequence ID" value="TDP95183.1"/>
    <property type="molecule type" value="Genomic_DNA"/>
</dbReference>